<dbReference type="InterPro" id="IPR003660">
    <property type="entry name" value="HAMP_dom"/>
</dbReference>
<evidence type="ECO:0000256" key="1">
    <source>
        <dbReference type="ARBA" id="ARBA00004370"/>
    </source>
</evidence>
<keyword evidence="3 9" id="KW-0808">Transferase</keyword>
<dbReference type="RefSeq" id="WP_066156888.1">
    <property type="nucleotide sequence ID" value="NZ_CP037867.1"/>
</dbReference>
<dbReference type="InterPro" id="IPR003594">
    <property type="entry name" value="HATPase_dom"/>
</dbReference>
<evidence type="ECO:0000313" key="10">
    <source>
        <dbReference type="Proteomes" id="UP000293912"/>
    </source>
</evidence>
<dbReference type="GO" id="GO:0046983">
    <property type="term" value="F:protein dimerization activity"/>
    <property type="evidence" value="ECO:0007669"/>
    <property type="project" value="InterPro"/>
</dbReference>
<comment type="subcellular location">
    <subcellularLocation>
        <location evidence="1">Membrane</location>
    </subcellularLocation>
</comment>
<organism evidence="9 10">
    <name type="scientific">Hydrogenophaga pseudoflava</name>
    <name type="common">Pseudomonas carboxydoflava</name>
    <dbReference type="NCBI Taxonomy" id="47421"/>
    <lineage>
        <taxon>Bacteria</taxon>
        <taxon>Pseudomonadati</taxon>
        <taxon>Pseudomonadota</taxon>
        <taxon>Betaproteobacteria</taxon>
        <taxon>Burkholderiales</taxon>
        <taxon>Comamonadaceae</taxon>
        <taxon>Hydrogenophaga</taxon>
    </lineage>
</organism>
<dbReference type="Pfam" id="PF02518">
    <property type="entry name" value="HATPase_c"/>
    <property type="match status" value="1"/>
</dbReference>
<dbReference type="InterPro" id="IPR011712">
    <property type="entry name" value="Sig_transdc_His_kin_sub3_dim/P"/>
</dbReference>
<dbReference type="PANTHER" id="PTHR24421:SF58">
    <property type="entry name" value="SIGNAL TRANSDUCTION HISTIDINE-PROTEIN KINASE_PHOSPHATASE UHPB"/>
    <property type="match status" value="1"/>
</dbReference>
<dbReference type="PANTHER" id="PTHR24421">
    <property type="entry name" value="NITRATE/NITRITE SENSOR PROTEIN NARX-RELATED"/>
    <property type="match status" value="1"/>
</dbReference>
<dbReference type="Gene3D" id="6.10.340.10">
    <property type="match status" value="1"/>
</dbReference>
<evidence type="ECO:0000256" key="6">
    <source>
        <dbReference type="SAM" id="Coils"/>
    </source>
</evidence>
<dbReference type="SUPFAM" id="SSF55874">
    <property type="entry name" value="ATPase domain of HSP90 chaperone/DNA topoisomerase II/histidine kinase"/>
    <property type="match status" value="1"/>
</dbReference>
<evidence type="ECO:0000256" key="4">
    <source>
        <dbReference type="ARBA" id="ARBA00022777"/>
    </source>
</evidence>
<protein>
    <submittedName>
        <fullName evidence="9">Sensor histidine kinase LiaS</fullName>
        <ecNumber evidence="9">2.7.13.3</ecNumber>
    </submittedName>
</protein>
<keyword evidence="4 9" id="KW-0418">Kinase</keyword>
<name>A0A4P6X767_HYDPS</name>
<keyword evidence="10" id="KW-1185">Reference proteome</keyword>
<dbReference type="EC" id="2.7.13.3" evidence="9"/>
<keyword evidence="7" id="KW-0812">Transmembrane</keyword>
<dbReference type="InterPro" id="IPR050482">
    <property type="entry name" value="Sensor_HK_TwoCompSys"/>
</dbReference>
<evidence type="ECO:0000259" key="8">
    <source>
        <dbReference type="PROSITE" id="PS50885"/>
    </source>
</evidence>
<dbReference type="PROSITE" id="PS50885">
    <property type="entry name" value="HAMP"/>
    <property type="match status" value="1"/>
</dbReference>
<evidence type="ECO:0000313" key="9">
    <source>
        <dbReference type="EMBL" id="QBM30378.1"/>
    </source>
</evidence>
<evidence type="ECO:0000256" key="5">
    <source>
        <dbReference type="ARBA" id="ARBA00023012"/>
    </source>
</evidence>
<keyword evidence="2" id="KW-0597">Phosphoprotein</keyword>
<dbReference type="Pfam" id="PF00672">
    <property type="entry name" value="HAMP"/>
    <property type="match status" value="1"/>
</dbReference>
<keyword evidence="7" id="KW-0472">Membrane</keyword>
<dbReference type="EMBL" id="CP037867">
    <property type="protein sequence ID" value="QBM30378.1"/>
    <property type="molecule type" value="Genomic_DNA"/>
</dbReference>
<dbReference type="KEGG" id="hpse:HPF_22015"/>
<evidence type="ECO:0000256" key="2">
    <source>
        <dbReference type="ARBA" id="ARBA00022553"/>
    </source>
</evidence>
<dbReference type="InterPro" id="IPR036890">
    <property type="entry name" value="HATPase_C_sf"/>
</dbReference>
<keyword evidence="7" id="KW-1133">Transmembrane helix</keyword>
<dbReference type="CDD" id="cd06225">
    <property type="entry name" value="HAMP"/>
    <property type="match status" value="1"/>
</dbReference>
<accession>A0A4P6X767</accession>
<dbReference type="AlphaFoldDB" id="A0A4P6X767"/>
<dbReference type="GO" id="GO:0000155">
    <property type="term" value="F:phosphorelay sensor kinase activity"/>
    <property type="evidence" value="ECO:0007669"/>
    <property type="project" value="InterPro"/>
</dbReference>
<feature type="transmembrane region" description="Helical" evidence="7">
    <location>
        <begin position="146"/>
        <end position="168"/>
    </location>
</feature>
<dbReference type="GO" id="GO:0016020">
    <property type="term" value="C:membrane"/>
    <property type="evidence" value="ECO:0007669"/>
    <property type="project" value="UniProtKB-SubCell"/>
</dbReference>
<sequence>MDLRHRLLACLSAGFAALLVAGALLVATSLRDDVQDELEGTARLVALVLQAAQASPQGSEAAHRAVDSLLARGGLRHVRVEWVRSAAEQPLLHSATTRDEDAGWAERLAGLQDWDLPEYRLAVGPNEQLLIRMDPRSEVDEVLEDAAAMLAVFLLFAGVSLAAAWWAADRALRPVRELEEGLARIGRGELDRPMPPMALREYQRVAHAINRLEQTLAQAHESERRLGQRLMAMQESEREELARELHDEFGQGLAAMGAAAAFVERHADSARPDTLVECARDIRTASTRMTLQVRSRLRQLRPHGLEAMNLREAITELVYGSRLRAEGVAIETQVPDVLPRLSAEAGLALYRTVQEALTNVLRHAHAARVRLVIALGAQGLQMTLDDDGAGRANDVLRAARAGVMGMRERAAMAGGRFELGTAPLGGLRVMLWLPLATQGQGDFDGECAFAG</sequence>
<evidence type="ECO:0000256" key="7">
    <source>
        <dbReference type="SAM" id="Phobius"/>
    </source>
</evidence>
<dbReference type="Pfam" id="PF07730">
    <property type="entry name" value="HisKA_3"/>
    <property type="match status" value="1"/>
</dbReference>
<dbReference type="Gene3D" id="1.20.5.1930">
    <property type="match status" value="1"/>
</dbReference>
<proteinExistence type="predicted"/>
<evidence type="ECO:0000256" key="3">
    <source>
        <dbReference type="ARBA" id="ARBA00022679"/>
    </source>
</evidence>
<gene>
    <name evidence="9" type="primary">liaS4</name>
    <name evidence="9" type="ORF">HPF_22015</name>
</gene>
<reference evidence="9 10" key="1">
    <citation type="submission" date="2019-03" db="EMBL/GenBank/DDBJ databases">
        <authorList>
            <person name="Sebastian G."/>
            <person name="Baumann P."/>
            <person name="Ruckert C."/>
            <person name="Kalinowski J."/>
            <person name="Nebel B."/>
            <person name="Takors R."/>
            <person name="Blombach B."/>
        </authorList>
    </citation>
    <scope>NUCLEOTIDE SEQUENCE [LARGE SCALE GENOMIC DNA]</scope>
    <source>
        <strain evidence="9 10">DSM 1084</strain>
    </source>
</reference>
<dbReference type="Proteomes" id="UP000293912">
    <property type="component" value="Chromosome"/>
</dbReference>
<dbReference type="Gene3D" id="3.30.565.10">
    <property type="entry name" value="Histidine kinase-like ATPase, C-terminal domain"/>
    <property type="match status" value="1"/>
</dbReference>
<feature type="domain" description="HAMP" evidence="8">
    <location>
        <begin position="169"/>
        <end position="221"/>
    </location>
</feature>
<feature type="coiled-coil region" evidence="6">
    <location>
        <begin position="202"/>
        <end position="229"/>
    </location>
</feature>
<keyword evidence="5" id="KW-0902">Two-component regulatory system</keyword>
<keyword evidence="6" id="KW-0175">Coiled coil</keyword>
<dbReference type="CDD" id="cd16917">
    <property type="entry name" value="HATPase_UhpB-NarQ-NarX-like"/>
    <property type="match status" value="1"/>
</dbReference>